<dbReference type="PROSITE" id="PS50109">
    <property type="entry name" value="HIS_KIN"/>
    <property type="match status" value="1"/>
</dbReference>
<evidence type="ECO:0000256" key="1">
    <source>
        <dbReference type="ARBA" id="ARBA00000085"/>
    </source>
</evidence>
<dbReference type="CDD" id="cd00082">
    <property type="entry name" value="HisKA"/>
    <property type="match status" value="1"/>
</dbReference>
<evidence type="ECO:0000256" key="6">
    <source>
        <dbReference type="ARBA" id="ARBA00023012"/>
    </source>
</evidence>
<dbReference type="GO" id="GO:0016301">
    <property type="term" value="F:kinase activity"/>
    <property type="evidence" value="ECO:0007669"/>
    <property type="project" value="UniProtKB-KW"/>
</dbReference>
<gene>
    <name evidence="9" type="ORF">GCM10008917_19860</name>
</gene>
<dbReference type="EMBL" id="BAAACP010000011">
    <property type="protein sequence ID" value="GAA0864832.1"/>
    <property type="molecule type" value="Genomic_DNA"/>
</dbReference>
<keyword evidence="7" id="KW-0812">Transmembrane</keyword>
<keyword evidence="7" id="KW-1133">Transmembrane helix</keyword>
<name>A0ABN1M768_9FIRM</name>
<dbReference type="RefSeq" id="WP_346045505.1">
    <property type="nucleotide sequence ID" value="NZ_BAAACP010000011.1"/>
</dbReference>
<dbReference type="InterPro" id="IPR005467">
    <property type="entry name" value="His_kinase_dom"/>
</dbReference>
<dbReference type="Proteomes" id="UP001400965">
    <property type="component" value="Unassembled WGS sequence"/>
</dbReference>
<dbReference type="SUPFAM" id="SSF47384">
    <property type="entry name" value="Homodimeric domain of signal transducing histidine kinase"/>
    <property type="match status" value="1"/>
</dbReference>
<dbReference type="SMART" id="SM00387">
    <property type="entry name" value="HATPase_c"/>
    <property type="match status" value="1"/>
</dbReference>
<feature type="transmembrane region" description="Helical" evidence="7">
    <location>
        <begin position="186"/>
        <end position="209"/>
    </location>
</feature>
<evidence type="ECO:0000313" key="9">
    <source>
        <dbReference type="EMBL" id="GAA0864832.1"/>
    </source>
</evidence>
<keyword evidence="6" id="KW-0902">Two-component regulatory system</keyword>
<dbReference type="PANTHER" id="PTHR45453:SF3">
    <property type="entry name" value="HISTIDINE KINASE"/>
    <property type="match status" value="1"/>
</dbReference>
<evidence type="ECO:0000256" key="7">
    <source>
        <dbReference type="SAM" id="Phobius"/>
    </source>
</evidence>
<dbReference type="Gene3D" id="6.10.340.10">
    <property type="match status" value="1"/>
</dbReference>
<accession>A0ABN1M768</accession>
<keyword evidence="10" id="KW-1185">Reference proteome</keyword>
<organism evidence="9 10">
    <name type="scientific">Paraclostridium tenue</name>
    <dbReference type="NCBI Taxonomy" id="1737"/>
    <lineage>
        <taxon>Bacteria</taxon>
        <taxon>Bacillati</taxon>
        <taxon>Bacillota</taxon>
        <taxon>Clostridia</taxon>
        <taxon>Peptostreptococcales</taxon>
        <taxon>Peptostreptococcaceae</taxon>
        <taxon>Paraclostridium</taxon>
    </lineage>
</organism>
<keyword evidence="7" id="KW-0472">Membrane</keyword>
<dbReference type="Pfam" id="PF00512">
    <property type="entry name" value="HisKA"/>
    <property type="match status" value="1"/>
</dbReference>
<feature type="domain" description="Histidine kinase" evidence="8">
    <location>
        <begin position="285"/>
        <end position="493"/>
    </location>
</feature>
<dbReference type="EC" id="2.7.13.3" evidence="3"/>
<proteinExistence type="predicted"/>
<keyword evidence="5 9" id="KW-0418">Kinase</keyword>
<evidence type="ECO:0000256" key="3">
    <source>
        <dbReference type="ARBA" id="ARBA00012438"/>
    </source>
</evidence>
<dbReference type="SUPFAM" id="SSF55874">
    <property type="entry name" value="ATPase domain of HSP90 chaperone/DNA topoisomerase II/histidine kinase"/>
    <property type="match status" value="1"/>
</dbReference>
<comment type="caution">
    <text evidence="9">The sequence shown here is derived from an EMBL/GenBank/DDBJ whole genome shotgun (WGS) entry which is preliminary data.</text>
</comment>
<evidence type="ECO:0000256" key="4">
    <source>
        <dbReference type="ARBA" id="ARBA00022679"/>
    </source>
</evidence>
<feature type="transmembrane region" description="Helical" evidence="7">
    <location>
        <begin position="12"/>
        <end position="33"/>
    </location>
</feature>
<dbReference type="InterPro" id="IPR050351">
    <property type="entry name" value="BphY/WalK/GraS-like"/>
</dbReference>
<comment type="catalytic activity">
    <reaction evidence="1">
        <text>ATP + protein L-histidine = ADP + protein N-phospho-L-histidine.</text>
        <dbReference type="EC" id="2.7.13.3"/>
    </reaction>
</comment>
<keyword evidence="4" id="KW-0808">Transferase</keyword>
<dbReference type="Pfam" id="PF02518">
    <property type="entry name" value="HATPase_c"/>
    <property type="match status" value="1"/>
</dbReference>
<evidence type="ECO:0000256" key="5">
    <source>
        <dbReference type="ARBA" id="ARBA00022777"/>
    </source>
</evidence>
<sequence>MKKLKLFPKTYIFTMILMSMIVFISHTLLYMLLPTFYTNKKQKELSNISQSIVKELENSNSENSMDIAKNYAMKYKLNIMLTVGDKTNIYEGMNQVDVYVNPEEFKNKDLVLSEVENNIFDSSLKNTSNIIDNSLNNPHNIGNNRDYFKIKNSSILRIDKFKSLNGIEGKIKIMMGLQSFKEARSVVFMILPYSIGISLFISTIASYIYTRIITDPIKKICNATKDMEVLNKDAYCEVDTGDEIELLAENINSLYSTLWNTIYNLEYEIENVSKSEKMKVDFLRSASHELKTPLMSIHIMLENMMLNIGKYKNHDIYLAKCKDEVDRLSTMVQDILNTSRLNTWNEHNEYKFISIKNVLEKTIDPYKITAKHKHINMIIDYSNSLIINTDESLLNKALSNIISNAVNYTDIGKNINIYFNNNSLIIENECEPIPKEHLERIFEAFYRAEFDRNRNTGGNGLGLYIVKQIFNTLDIQHSFDATETGMKFTMTFK</sequence>
<evidence type="ECO:0000313" key="10">
    <source>
        <dbReference type="Proteomes" id="UP001400965"/>
    </source>
</evidence>
<dbReference type="InterPro" id="IPR036097">
    <property type="entry name" value="HisK_dim/P_sf"/>
</dbReference>
<protein>
    <recommendedName>
        <fullName evidence="3">histidine kinase</fullName>
        <ecNumber evidence="3">2.7.13.3</ecNumber>
    </recommendedName>
</protein>
<dbReference type="InterPro" id="IPR036890">
    <property type="entry name" value="HATPase_C_sf"/>
</dbReference>
<dbReference type="SMART" id="SM00388">
    <property type="entry name" value="HisKA"/>
    <property type="match status" value="1"/>
</dbReference>
<dbReference type="Gene3D" id="3.30.565.10">
    <property type="entry name" value="Histidine kinase-like ATPase, C-terminal domain"/>
    <property type="match status" value="1"/>
</dbReference>
<dbReference type="InterPro" id="IPR003594">
    <property type="entry name" value="HATPase_dom"/>
</dbReference>
<evidence type="ECO:0000256" key="2">
    <source>
        <dbReference type="ARBA" id="ARBA00004370"/>
    </source>
</evidence>
<dbReference type="InterPro" id="IPR003661">
    <property type="entry name" value="HisK_dim/P_dom"/>
</dbReference>
<evidence type="ECO:0000259" key="8">
    <source>
        <dbReference type="PROSITE" id="PS50109"/>
    </source>
</evidence>
<dbReference type="Gene3D" id="1.10.287.130">
    <property type="match status" value="1"/>
</dbReference>
<comment type="subcellular location">
    <subcellularLocation>
        <location evidence="2">Membrane</location>
    </subcellularLocation>
</comment>
<dbReference type="PANTHER" id="PTHR45453">
    <property type="entry name" value="PHOSPHATE REGULON SENSOR PROTEIN PHOR"/>
    <property type="match status" value="1"/>
</dbReference>
<reference evidence="9 10" key="1">
    <citation type="journal article" date="2019" name="Int. J. Syst. Evol. Microbiol.">
        <title>The Global Catalogue of Microorganisms (GCM) 10K type strain sequencing project: providing services to taxonomists for standard genome sequencing and annotation.</title>
        <authorList>
            <consortium name="The Broad Institute Genomics Platform"/>
            <consortium name="The Broad Institute Genome Sequencing Center for Infectious Disease"/>
            <person name="Wu L."/>
            <person name="Ma J."/>
        </authorList>
    </citation>
    <scope>NUCLEOTIDE SEQUENCE [LARGE SCALE GENOMIC DNA]</scope>
    <source>
        <strain evidence="9 10">JCM 6486</strain>
    </source>
</reference>
<dbReference type="CDD" id="cd00075">
    <property type="entry name" value="HATPase"/>
    <property type="match status" value="1"/>
</dbReference>
<dbReference type="SUPFAM" id="SSF158472">
    <property type="entry name" value="HAMP domain-like"/>
    <property type="match status" value="1"/>
</dbReference>